<reference evidence="1" key="1">
    <citation type="submission" date="2025-08" db="UniProtKB">
        <authorList>
            <consortium name="Ensembl"/>
        </authorList>
    </citation>
    <scope>IDENTIFICATION</scope>
</reference>
<dbReference type="AlphaFoldDB" id="A0A2K5QIN8"/>
<dbReference type="GeneTree" id="ENSGT00910000148428"/>
<evidence type="ECO:0000313" key="2">
    <source>
        <dbReference type="Proteomes" id="UP000233040"/>
    </source>
</evidence>
<sequence>FYLRFLFKISLQLNLTFSNKPGSGQNNGYLVLAGGSGGRLAQRGAWGSDHHRGGQRQLCMKENQTGCRFQHYRKAAW</sequence>
<accession>A0A2K5QIN8</accession>
<keyword evidence="2" id="KW-1185">Reference proteome</keyword>
<evidence type="ECO:0000313" key="1">
    <source>
        <dbReference type="Ensembl" id="ENSCCAP00000015763.1"/>
    </source>
</evidence>
<dbReference type="Ensembl" id="ENSCCAT00000033210.1">
    <property type="protein sequence ID" value="ENSCCAP00000015763.1"/>
    <property type="gene ID" value="ENSCCAG00000025682.1"/>
</dbReference>
<name>A0A2K5QIN8_CEBIM</name>
<reference evidence="1" key="2">
    <citation type="submission" date="2025-09" db="UniProtKB">
        <authorList>
            <consortium name="Ensembl"/>
        </authorList>
    </citation>
    <scope>IDENTIFICATION</scope>
</reference>
<dbReference type="Proteomes" id="UP000233040">
    <property type="component" value="Unassembled WGS sequence"/>
</dbReference>
<protein>
    <submittedName>
        <fullName evidence="1">Uncharacterized protein</fullName>
    </submittedName>
</protein>
<dbReference type="OMA" id="DHHCGGQ"/>
<proteinExistence type="predicted"/>
<organism evidence="1 2">
    <name type="scientific">Cebus imitator</name>
    <name type="common">Panamanian white-faced capuchin</name>
    <name type="synonym">Cebus capucinus imitator</name>
    <dbReference type="NCBI Taxonomy" id="2715852"/>
    <lineage>
        <taxon>Eukaryota</taxon>
        <taxon>Metazoa</taxon>
        <taxon>Chordata</taxon>
        <taxon>Craniata</taxon>
        <taxon>Vertebrata</taxon>
        <taxon>Euteleostomi</taxon>
        <taxon>Mammalia</taxon>
        <taxon>Eutheria</taxon>
        <taxon>Euarchontoglires</taxon>
        <taxon>Primates</taxon>
        <taxon>Haplorrhini</taxon>
        <taxon>Platyrrhini</taxon>
        <taxon>Cebidae</taxon>
        <taxon>Cebinae</taxon>
        <taxon>Cebus</taxon>
    </lineage>
</organism>